<sequence>MLWTDVREDVQYLLLSGMDFKCAMKWVSESQGIHHLAPREAVCQIFTQVIHAGQLDETLWCRFVPEGFYTSAEGTLRLRQAKREPTPP</sequence>
<organism evidence="1 2">
    <name type="scientific">Phytophthora megakarya</name>
    <dbReference type="NCBI Taxonomy" id="4795"/>
    <lineage>
        <taxon>Eukaryota</taxon>
        <taxon>Sar</taxon>
        <taxon>Stramenopiles</taxon>
        <taxon>Oomycota</taxon>
        <taxon>Peronosporomycetes</taxon>
        <taxon>Peronosporales</taxon>
        <taxon>Peronosporaceae</taxon>
        <taxon>Phytophthora</taxon>
    </lineage>
</organism>
<keyword evidence="2" id="KW-1185">Reference proteome</keyword>
<dbReference type="Proteomes" id="UP000198211">
    <property type="component" value="Unassembled WGS sequence"/>
</dbReference>
<dbReference type="OrthoDB" id="112055at2759"/>
<proteinExistence type="predicted"/>
<protein>
    <submittedName>
        <fullName evidence="1">Uncharacterized protein</fullName>
    </submittedName>
</protein>
<dbReference type="AlphaFoldDB" id="A0A225UC71"/>
<name>A0A225UC71_9STRA</name>
<gene>
    <name evidence="1" type="ORF">PHMEG_00040878</name>
</gene>
<dbReference type="EMBL" id="NBNE01021817">
    <property type="protein sequence ID" value="OWY90817.1"/>
    <property type="molecule type" value="Genomic_DNA"/>
</dbReference>
<comment type="caution">
    <text evidence="1">The sequence shown here is derived from an EMBL/GenBank/DDBJ whole genome shotgun (WGS) entry which is preliminary data.</text>
</comment>
<accession>A0A225UC71</accession>
<evidence type="ECO:0000313" key="1">
    <source>
        <dbReference type="EMBL" id="OWY90817.1"/>
    </source>
</evidence>
<evidence type="ECO:0000313" key="2">
    <source>
        <dbReference type="Proteomes" id="UP000198211"/>
    </source>
</evidence>
<reference evidence="2" key="1">
    <citation type="submission" date="2017-03" db="EMBL/GenBank/DDBJ databases">
        <title>Phytopthora megakarya and P. palmivora, two closely related causual agents of cacao black pod achieved similar genome size and gene model numbers by different mechanisms.</title>
        <authorList>
            <person name="Ali S."/>
            <person name="Shao J."/>
            <person name="Larry D.J."/>
            <person name="Kronmiller B."/>
            <person name="Shen D."/>
            <person name="Strem M.D."/>
            <person name="Melnick R.L."/>
            <person name="Guiltinan M.J."/>
            <person name="Tyler B.M."/>
            <person name="Meinhardt L.W."/>
            <person name="Bailey B.A."/>
        </authorList>
    </citation>
    <scope>NUCLEOTIDE SEQUENCE [LARGE SCALE GENOMIC DNA]</scope>
    <source>
        <strain evidence="2">zdho120</strain>
    </source>
</reference>